<evidence type="ECO:0000313" key="10">
    <source>
        <dbReference type="Proteomes" id="UP000275408"/>
    </source>
</evidence>
<feature type="compositionally biased region" description="Basic and acidic residues" evidence="7">
    <location>
        <begin position="262"/>
        <end position="284"/>
    </location>
</feature>
<gene>
    <name evidence="9" type="ORF">pdam_00004187</name>
</gene>
<dbReference type="PROSITE" id="PS51515">
    <property type="entry name" value="BIN3_SAM"/>
    <property type="match status" value="1"/>
</dbReference>
<evidence type="ECO:0000256" key="6">
    <source>
        <dbReference type="RuleBase" id="RU367087"/>
    </source>
</evidence>
<dbReference type="GO" id="GO:0017069">
    <property type="term" value="F:snRNA binding"/>
    <property type="evidence" value="ECO:0007669"/>
    <property type="project" value="TreeGrafter"/>
</dbReference>
<reference evidence="9 10" key="1">
    <citation type="journal article" date="2018" name="Sci. Rep.">
        <title>Comparative analysis of the Pocillopora damicornis genome highlights role of immune system in coral evolution.</title>
        <authorList>
            <person name="Cunning R."/>
            <person name="Bay R.A."/>
            <person name="Gillette P."/>
            <person name="Baker A.C."/>
            <person name="Traylor-Knowles N."/>
        </authorList>
    </citation>
    <scope>NUCLEOTIDE SEQUENCE [LARGE SCALE GENOMIC DNA]</scope>
    <source>
        <strain evidence="9">RSMAS</strain>
        <tissue evidence="9">Whole animal</tissue>
    </source>
</reference>
<evidence type="ECO:0000256" key="1">
    <source>
        <dbReference type="ARBA" id="ARBA00008361"/>
    </source>
</evidence>
<feature type="region of interest" description="Disordered" evidence="7">
    <location>
        <begin position="1"/>
        <end position="28"/>
    </location>
</feature>
<comment type="caution">
    <text evidence="9">The sequence shown here is derived from an EMBL/GenBank/DDBJ whole genome shotgun (WGS) entry which is preliminary data.</text>
</comment>
<dbReference type="AlphaFoldDB" id="A0A3M6TWX8"/>
<dbReference type="Gene3D" id="3.40.50.150">
    <property type="entry name" value="Vaccinia Virus protein VP39"/>
    <property type="match status" value="1"/>
</dbReference>
<feature type="compositionally biased region" description="Polar residues" evidence="7">
    <location>
        <begin position="98"/>
        <end position="109"/>
    </location>
</feature>
<dbReference type="STRING" id="46731.A0A3M6TWX8"/>
<dbReference type="PANTHER" id="PTHR12315">
    <property type="entry name" value="BICOID-INTERACTING PROTEIN RELATED"/>
    <property type="match status" value="1"/>
</dbReference>
<evidence type="ECO:0000256" key="3">
    <source>
        <dbReference type="ARBA" id="ARBA00022679"/>
    </source>
</evidence>
<dbReference type="OrthoDB" id="273070at2759"/>
<dbReference type="InterPro" id="IPR029063">
    <property type="entry name" value="SAM-dependent_MTases_sf"/>
</dbReference>
<dbReference type="Pfam" id="PF06859">
    <property type="entry name" value="Bin3"/>
    <property type="match status" value="2"/>
</dbReference>
<dbReference type="GO" id="GO:0008171">
    <property type="term" value="F:O-methyltransferase activity"/>
    <property type="evidence" value="ECO:0007669"/>
    <property type="project" value="UniProtKB-UniRule"/>
</dbReference>
<dbReference type="CDD" id="cd02440">
    <property type="entry name" value="AdoMet_MTases"/>
    <property type="match status" value="1"/>
</dbReference>
<organism evidence="9 10">
    <name type="scientific">Pocillopora damicornis</name>
    <name type="common">Cauliflower coral</name>
    <name type="synonym">Millepora damicornis</name>
    <dbReference type="NCBI Taxonomy" id="46731"/>
    <lineage>
        <taxon>Eukaryota</taxon>
        <taxon>Metazoa</taxon>
        <taxon>Cnidaria</taxon>
        <taxon>Anthozoa</taxon>
        <taxon>Hexacorallia</taxon>
        <taxon>Scleractinia</taxon>
        <taxon>Astrocoeniina</taxon>
        <taxon>Pocilloporidae</taxon>
        <taxon>Pocillopora</taxon>
    </lineage>
</organism>
<feature type="region of interest" description="Disordered" evidence="7">
    <location>
        <begin position="199"/>
        <end position="226"/>
    </location>
</feature>
<feature type="domain" description="Bin3-type SAM" evidence="8">
    <location>
        <begin position="315"/>
        <end position="588"/>
    </location>
</feature>
<dbReference type="GO" id="GO:0008173">
    <property type="term" value="F:RNA methyltransferase activity"/>
    <property type="evidence" value="ECO:0007669"/>
    <property type="project" value="UniProtKB-UniRule"/>
</dbReference>
<dbReference type="InterPro" id="IPR039772">
    <property type="entry name" value="Bin3-like"/>
</dbReference>
<name>A0A3M6TWX8_POCDA</name>
<feature type="region of interest" description="Disordered" evidence="7">
    <location>
        <begin position="251"/>
        <end position="288"/>
    </location>
</feature>
<dbReference type="EC" id="2.1.1.-" evidence="6"/>
<feature type="compositionally biased region" description="Basic and acidic residues" evidence="7">
    <location>
        <begin position="154"/>
        <end position="164"/>
    </location>
</feature>
<dbReference type="EMBL" id="RCHS01002783">
    <property type="protein sequence ID" value="RMX45798.1"/>
    <property type="molecule type" value="Genomic_DNA"/>
</dbReference>
<sequence>MASKSKEQQSPVKRKFTSPVGNQKYVTKGISPRFKANLKDFRSFGPVKQNKQKGDLGPNHGKAWRKTHKSQAVKFHFGGNSADPLNLNSLIDRDPSAVTPQASPMSVHSASPVEVLEPRDKTDPLNLKRCLPEPENNVSHVTPKKRKKKKRGHNHQDRENEIGSKEQSGVISQLKKQKKILVKTDFSCDKIEDKLGKSCTDQCSVQSTQTNDLSKEEDLNPSPEKAGYIKKQTAEAVDNKDANVIEVEQSPLVTKPKIAPGKSKEIGKPHASHKGKDSKKDKQSLSKRRERKEKLFIYGNYNRYYGYRNPNSSQDLRLKCFKKEWFEGKDVLDLGCNVGHVTLTIARDFNPRVILGMDIDTALIKAARNNLRYYVQNQVSVPGTSRQGTSFPVSFSVTSGPLAAPVVQGSEENLSFPHNVLFKQENYVPCSNEVLSKQKPMYDMILCLSLTKWIHLNWGDEGLKLMFKRIFLNLRPGGRLVLEPQPFSSYKKKKNLTVSDYFKVVAKEIKLLVEISSEAAENLNDCVCVTLEEKIRANYDAILFRPEHFIDYLLSDMVGFATFEVLEIPQHKASGFQRPLYLLTKAADKQGEPSQEMY</sequence>
<evidence type="ECO:0000313" key="9">
    <source>
        <dbReference type="EMBL" id="RMX45798.1"/>
    </source>
</evidence>
<evidence type="ECO:0000256" key="7">
    <source>
        <dbReference type="SAM" id="MobiDB-lite"/>
    </source>
</evidence>
<dbReference type="SUPFAM" id="SSF53335">
    <property type="entry name" value="S-adenosyl-L-methionine-dependent methyltransferases"/>
    <property type="match status" value="1"/>
</dbReference>
<comment type="similarity">
    <text evidence="1 6">Belongs to the methyltransferase superfamily.</text>
</comment>
<dbReference type="GO" id="GO:0040031">
    <property type="term" value="P:snRNA modification"/>
    <property type="evidence" value="ECO:0007669"/>
    <property type="project" value="TreeGrafter"/>
</dbReference>
<dbReference type="InterPro" id="IPR024160">
    <property type="entry name" value="BIN3_SAM-bd_dom"/>
</dbReference>
<evidence type="ECO:0000256" key="2">
    <source>
        <dbReference type="ARBA" id="ARBA00022603"/>
    </source>
</evidence>
<dbReference type="InterPro" id="IPR010675">
    <property type="entry name" value="Bin3_C"/>
</dbReference>
<feature type="compositionally biased region" description="Polar residues" evidence="7">
    <location>
        <begin position="199"/>
        <end position="212"/>
    </location>
</feature>
<keyword evidence="4 5" id="KW-0949">S-adenosyl-L-methionine</keyword>
<evidence type="ECO:0000259" key="8">
    <source>
        <dbReference type="PROSITE" id="PS51515"/>
    </source>
</evidence>
<dbReference type="GO" id="GO:0032259">
    <property type="term" value="P:methylation"/>
    <property type="evidence" value="ECO:0007669"/>
    <property type="project" value="UniProtKB-KW"/>
</dbReference>
<accession>A0A3M6TWX8</accession>
<feature type="compositionally biased region" description="Basic residues" evidence="7">
    <location>
        <begin position="142"/>
        <end position="153"/>
    </location>
</feature>
<protein>
    <recommendedName>
        <fullName evidence="6">RNA methyltransferase</fullName>
        <ecNumber evidence="6">2.1.1.-</ecNumber>
    </recommendedName>
</protein>
<keyword evidence="3 6" id="KW-0808">Transferase</keyword>
<proteinExistence type="inferred from homology"/>
<feature type="region of interest" description="Disordered" evidence="7">
    <location>
        <begin position="44"/>
        <end position="174"/>
    </location>
</feature>
<evidence type="ECO:0000256" key="4">
    <source>
        <dbReference type="ARBA" id="ARBA00022691"/>
    </source>
</evidence>
<dbReference type="PANTHER" id="PTHR12315:SF0">
    <property type="entry name" value="7SK SNRNA METHYLPHOSPHATE CAPPING ENZYME"/>
    <property type="match status" value="1"/>
</dbReference>
<keyword evidence="2 6" id="KW-0489">Methyltransferase</keyword>
<feature type="compositionally biased region" description="Basic residues" evidence="7">
    <location>
        <begin position="62"/>
        <end position="71"/>
    </location>
</feature>
<keyword evidence="10" id="KW-1185">Reference proteome</keyword>
<evidence type="ECO:0000256" key="5">
    <source>
        <dbReference type="PROSITE-ProRule" id="PRU00848"/>
    </source>
</evidence>
<dbReference type="Proteomes" id="UP000275408">
    <property type="component" value="Unassembled WGS sequence"/>
</dbReference>